<comment type="caution">
    <text evidence="1">The sequence shown here is derived from an EMBL/GenBank/DDBJ whole genome shotgun (WGS) entry which is preliminary data.</text>
</comment>
<dbReference type="Proteomes" id="UP000659124">
    <property type="component" value="Unassembled WGS sequence"/>
</dbReference>
<evidence type="ECO:0000313" key="2">
    <source>
        <dbReference type="Proteomes" id="UP000659124"/>
    </source>
</evidence>
<accession>A0ABR7TQW0</accession>
<evidence type="ECO:0000313" key="1">
    <source>
        <dbReference type="EMBL" id="MBC9932852.1"/>
    </source>
</evidence>
<reference evidence="1 2" key="1">
    <citation type="submission" date="2020-09" db="EMBL/GenBank/DDBJ databases">
        <title>Genome sequences of type strains of Chitinophaga qingshengii and Chitinophaga varians.</title>
        <authorList>
            <person name="Kittiwongwattana C."/>
        </authorList>
    </citation>
    <scope>NUCLEOTIDE SEQUENCE [LARGE SCALE GENOMIC DNA]</scope>
    <source>
        <strain evidence="1 2">JCM 30026</strain>
    </source>
</reference>
<dbReference type="EMBL" id="JACVFC010000003">
    <property type="protein sequence ID" value="MBC9932852.1"/>
    <property type="molecule type" value="Genomic_DNA"/>
</dbReference>
<sequence length="63" mass="7094">MKKKTIVGKKMSFNKITVAHLNAQQQSLIAGGMPPFTFRPECLVTREETCQTIPYTQEACVFC</sequence>
<keyword evidence="2" id="KW-1185">Reference proteome</keyword>
<dbReference type="NCBIfam" id="NF038153">
    <property type="entry name" value="lant_leader_L1a"/>
    <property type="match status" value="1"/>
</dbReference>
<gene>
    <name evidence="1" type="ORF">ICL07_20865</name>
</gene>
<proteinExistence type="predicted"/>
<dbReference type="InterPro" id="IPR058238">
    <property type="entry name" value="Lant_leader_dom"/>
</dbReference>
<protein>
    <submittedName>
        <fullName evidence="1">Class I lanthipeptide</fullName>
    </submittedName>
</protein>
<name>A0ABR7TQW0_9BACT</name>
<organism evidence="1 2">
    <name type="scientific">Chitinophaga qingshengii</name>
    <dbReference type="NCBI Taxonomy" id="1569794"/>
    <lineage>
        <taxon>Bacteria</taxon>
        <taxon>Pseudomonadati</taxon>
        <taxon>Bacteroidota</taxon>
        <taxon>Chitinophagia</taxon>
        <taxon>Chitinophagales</taxon>
        <taxon>Chitinophagaceae</taxon>
        <taxon>Chitinophaga</taxon>
    </lineage>
</organism>
<dbReference type="RefSeq" id="WP_188089982.1">
    <property type="nucleotide sequence ID" value="NZ_JACVFC010000003.1"/>
</dbReference>